<dbReference type="PROSITE" id="PS51123">
    <property type="entry name" value="OMPA_2"/>
    <property type="match status" value="1"/>
</dbReference>
<evidence type="ECO:0000259" key="7">
    <source>
        <dbReference type="PROSITE" id="PS51123"/>
    </source>
</evidence>
<evidence type="ECO:0000256" key="3">
    <source>
        <dbReference type="ARBA" id="ARBA00023237"/>
    </source>
</evidence>
<evidence type="ECO:0000256" key="6">
    <source>
        <dbReference type="SAM" id="SignalP"/>
    </source>
</evidence>
<feature type="region of interest" description="Disordered" evidence="5">
    <location>
        <begin position="310"/>
        <end position="338"/>
    </location>
</feature>
<protein>
    <submittedName>
        <fullName evidence="8">OmpA family protein</fullName>
    </submittedName>
</protein>
<dbReference type="AlphaFoldDB" id="A0A844M3C7"/>
<dbReference type="Proteomes" id="UP000442109">
    <property type="component" value="Unassembled WGS sequence"/>
</dbReference>
<dbReference type="GO" id="GO:0009279">
    <property type="term" value="C:cell outer membrane"/>
    <property type="evidence" value="ECO:0007669"/>
    <property type="project" value="UniProtKB-SubCell"/>
</dbReference>
<keyword evidence="3" id="KW-0998">Cell outer membrane</keyword>
<sequence length="338" mass="36706">MRFQILLIPSVLITMLATGCQSTAFMASADNPIGSIASTPVSTTDGVRQVDTARWTKTGQVFTTPDDSALAANESRIVIFRTPTGVSEATSIDAAGAIDFEDSVVVGIENYFQTSLQAGRYSQIKVCAGQNVLSAELTDQKNNHLANDGIKVNLQPKRTYYYQVSHVEKGVTPVIRAINAPEAIELLKGSIEQTHQISRVVTDNCMQPPTQTTTTNPVTTPVMETQKPINLDVLFDFDSAQIKGKYQQKIQLLAEYMQANPEATVHLESHTDNKGAAGYNLKLSQARAEAVKAELVNNYEVAGNRITTQGYGESQPVASNDTEAGRQQNRRVLATITP</sequence>
<name>A0A844M3C7_9GAMM</name>
<dbReference type="CDD" id="cd07185">
    <property type="entry name" value="OmpA_C-like"/>
    <property type="match status" value="1"/>
</dbReference>
<evidence type="ECO:0000313" key="9">
    <source>
        <dbReference type="Proteomes" id="UP000442109"/>
    </source>
</evidence>
<feature type="chain" id="PRO_5032466047" evidence="6">
    <location>
        <begin position="30"/>
        <end position="338"/>
    </location>
</feature>
<evidence type="ECO:0000256" key="2">
    <source>
        <dbReference type="ARBA" id="ARBA00023136"/>
    </source>
</evidence>
<evidence type="ECO:0000256" key="4">
    <source>
        <dbReference type="PROSITE-ProRule" id="PRU00473"/>
    </source>
</evidence>
<dbReference type="Gene3D" id="3.30.1330.60">
    <property type="entry name" value="OmpA-like domain"/>
    <property type="match status" value="1"/>
</dbReference>
<dbReference type="PANTHER" id="PTHR30329">
    <property type="entry name" value="STATOR ELEMENT OF FLAGELLAR MOTOR COMPLEX"/>
    <property type="match status" value="1"/>
</dbReference>
<dbReference type="EMBL" id="WFKQ01000017">
    <property type="protein sequence ID" value="MUG33441.1"/>
    <property type="molecule type" value="Genomic_DNA"/>
</dbReference>
<evidence type="ECO:0000313" key="8">
    <source>
        <dbReference type="EMBL" id="MUG33441.1"/>
    </source>
</evidence>
<dbReference type="SUPFAM" id="SSF103088">
    <property type="entry name" value="OmpA-like"/>
    <property type="match status" value="1"/>
</dbReference>
<dbReference type="InterPro" id="IPR036737">
    <property type="entry name" value="OmpA-like_sf"/>
</dbReference>
<dbReference type="OrthoDB" id="6657624at2"/>
<proteinExistence type="predicted"/>
<accession>A0A844M3C7</accession>
<organism evidence="8 9">
    <name type="scientific">Psychrobacter sanguinis</name>
    <dbReference type="NCBI Taxonomy" id="861445"/>
    <lineage>
        <taxon>Bacteria</taxon>
        <taxon>Pseudomonadati</taxon>
        <taxon>Pseudomonadota</taxon>
        <taxon>Gammaproteobacteria</taxon>
        <taxon>Moraxellales</taxon>
        <taxon>Moraxellaceae</taxon>
        <taxon>Psychrobacter</taxon>
    </lineage>
</organism>
<dbReference type="InterPro" id="IPR050330">
    <property type="entry name" value="Bact_OuterMem_StrucFunc"/>
</dbReference>
<keyword evidence="2 4" id="KW-0472">Membrane</keyword>
<reference evidence="8 9" key="1">
    <citation type="journal article" date="2019" name="PLoS ONE">
        <title>Pup mortality in New Zealand sea lions (Phocarctos hookeri) at Enderby Island, Auckland Islands, 2013-18.</title>
        <authorList>
            <person name="Michael S.A."/>
            <person name="Hayman D.T.S."/>
            <person name="Gray R."/>
            <person name="Zhang J."/>
            <person name="Rogers L."/>
            <person name="Roe W.D."/>
        </authorList>
    </citation>
    <scope>NUCLEOTIDE SEQUENCE [LARGE SCALE GENOMIC DNA]</scope>
    <source>
        <strain evidence="8 9">SM868</strain>
    </source>
</reference>
<evidence type="ECO:0000256" key="5">
    <source>
        <dbReference type="SAM" id="MobiDB-lite"/>
    </source>
</evidence>
<dbReference type="PROSITE" id="PS51257">
    <property type="entry name" value="PROKAR_LIPOPROTEIN"/>
    <property type="match status" value="1"/>
</dbReference>
<keyword evidence="9" id="KW-1185">Reference proteome</keyword>
<evidence type="ECO:0000256" key="1">
    <source>
        <dbReference type="ARBA" id="ARBA00004442"/>
    </source>
</evidence>
<dbReference type="PRINTS" id="PR01021">
    <property type="entry name" value="OMPADOMAIN"/>
</dbReference>
<gene>
    <name evidence="8" type="ORF">GB996_11675</name>
</gene>
<dbReference type="InterPro" id="IPR006665">
    <property type="entry name" value="OmpA-like"/>
</dbReference>
<dbReference type="PANTHER" id="PTHR30329:SF21">
    <property type="entry name" value="LIPOPROTEIN YIAD-RELATED"/>
    <property type="match status" value="1"/>
</dbReference>
<comment type="caution">
    <text evidence="8">The sequence shown here is derived from an EMBL/GenBank/DDBJ whole genome shotgun (WGS) entry which is preliminary data.</text>
</comment>
<keyword evidence="6" id="KW-0732">Signal</keyword>
<feature type="domain" description="OmpA-like" evidence="7">
    <location>
        <begin position="222"/>
        <end position="338"/>
    </location>
</feature>
<dbReference type="InterPro" id="IPR006664">
    <property type="entry name" value="OMP_bac"/>
</dbReference>
<feature type="compositionally biased region" description="Polar residues" evidence="5">
    <location>
        <begin position="310"/>
        <end position="327"/>
    </location>
</feature>
<feature type="signal peptide" evidence="6">
    <location>
        <begin position="1"/>
        <end position="29"/>
    </location>
</feature>
<dbReference type="Pfam" id="PF00691">
    <property type="entry name" value="OmpA"/>
    <property type="match status" value="1"/>
</dbReference>
<comment type="subcellular location">
    <subcellularLocation>
        <location evidence="1">Cell outer membrane</location>
    </subcellularLocation>
</comment>